<dbReference type="Proteomes" id="UP000050349">
    <property type="component" value="Unassembled WGS sequence"/>
</dbReference>
<dbReference type="AlphaFoldDB" id="A0A0N8NY61"/>
<comment type="caution">
    <text evidence="1">The sequence shown here is derived from an EMBL/GenBank/DDBJ whole genome shotgun (WGS) entry which is preliminary data.</text>
</comment>
<name>A0A0N8NY61_PSEFL</name>
<evidence type="ECO:0000313" key="2">
    <source>
        <dbReference type="Proteomes" id="UP000050349"/>
    </source>
</evidence>
<proteinExistence type="predicted"/>
<protein>
    <submittedName>
        <fullName evidence="1">Uncharacterized protein</fullName>
    </submittedName>
</protein>
<dbReference type="EMBL" id="LJXB01000035">
    <property type="protein sequence ID" value="KPU62105.1"/>
    <property type="molecule type" value="Genomic_DNA"/>
</dbReference>
<accession>A0A0N8NY61</accession>
<evidence type="ECO:0000313" key="1">
    <source>
        <dbReference type="EMBL" id="KPU62105.1"/>
    </source>
</evidence>
<sequence>MRSPPACRVVLALSFGQMRLKTASLVRMESHQDKAPFYVR</sequence>
<gene>
    <name evidence="1" type="ORF">AN403_6069</name>
</gene>
<reference evidence="1 2" key="1">
    <citation type="submission" date="2015-09" db="EMBL/GenBank/DDBJ databases">
        <authorList>
            <consortium name="Swine Surveillance"/>
        </authorList>
    </citation>
    <scope>NUCLEOTIDE SEQUENCE [LARGE SCALE GENOMIC DNA]</scope>
    <source>
        <strain evidence="1 2">S613</strain>
    </source>
</reference>
<organism evidence="1 2">
    <name type="scientific">Pseudomonas fluorescens</name>
    <dbReference type="NCBI Taxonomy" id="294"/>
    <lineage>
        <taxon>Bacteria</taxon>
        <taxon>Pseudomonadati</taxon>
        <taxon>Pseudomonadota</taxon>
        <taxon>Gammaproteobacteria</taxon>
        <taxon>Pseudomonadales</taxon>
        <taxon>Pseudomonadaceae</taxon>
        <taxon>Pseudomonas</taxon>
    </lineage>
</organism>